<dbReference type="SUPFAM" id="SSF69360">
    <property type="entry name" value="Cell wall binding repeat"/>
    <property type="match status" value="1"/>
</dbReference>
<organism evidence="2 3">
    <name type="scientific">Candidatus Merdivicinus excrementipullorum</name>
    <dbReference type="NCBI Taxonomy" id="2840867"/>
    <lineage>
        <taxon>Bacteria</taxon>
        <taxon>Bacillati</taxon>
        <taxon>Bacillota</taxon>
        <taxon>Clostridia</taxon>
        <taxon>Eubacteriales</taxon>
        <taxon>Oscillospiraceae</taxon>
        <taxon>Oscillospiraceae incertae sedis</taxon>
        <taxon>Candidatus Merdivicinus</taxon>
    </lineage>
</organism>
<protein>
    <recommendedName>
        <fullName evidence="4">Glycoside hydrolase</fullName>
    </recommendedName>
</protein>
<dbReference type="GO" id="GO:0009253">
    <property type="term" value="P:peptidoglycan catabolic process"/>
    <property type="evidence" value="ECO:0007669"/>
    <property type="project" value="InterPro"/>
</dbReference>
<dbReference type="InterPro" id="IPR002053">
    <property type="entry name" value="Glyco_hydro_25"/>
</dbReference>
<dbReference type="GO" id="GO:0016998">
    <property type="term" value="P:cell wall macromolecule catabolic process"/>
    <property type="evidence" value="ECO:0007669"/>
    <property type="project" value="InterPro"/>
</dbReference>
<evidence type="ECO:0008006" key="4">
    <source>
        <dbReference type="Google" id="ProtNLM"/>
    </source>
</evidence>
<evidence type="ECO:0000313" key="3">
    <source>
        <dbReference type="Proteomes" id="UP000824002"/>
    </source>
</evidence>
<dbReference type="GO" id="GO:0016052">
    <property type="term" value="P:carbohydrate catabolic process"/>
    <property type="evidence" value="ECO:0007669"/>
    <property type="project" value="TreeGrafter"/>
</dbReference>
<dbReference type="Proteomes" id="UP000824002">
    <property type="component" value="Unassembled WGS sequence"/>
</dbReference>
<evidence type="ECO:0000256" key="1">
    <source>
        <dbReference type="ARBA" id="ARBA00010646"/>
    </source>
</evidence>
<dbReference type="Gene3D" id="2.10.270.10">
    <property type="entry name" value="Cholin Binding"/>
    <property type="match status" value="1"/>
</dbReference>
<dbReference type="InterPro" id="IPR017853">
    <property type="entry name" value="GH"/>
</dbReference>
<sequence>MSKGIDVSRHQGTVDWKKVRGAGIEFAVVRAGYGMYANQADTEFAANMQGAKSAGIPVGVYWYSYAVTEAEAKREAETCLKVIEPYRGQISLPVFFDQEYEPGIKAQSKEIRTGMCLAFLEAVRQAGYRPGLYCSYDWYQNWVDLSRLSAYPVWIAQYASRCSYGGQNLVAWQYTGKGTVSGVESLVDLDEGYAGLFLKTGWVWENAGWYWYENGAPVKNRWLKDGGWWYRLGPDGKMLTGLQDIGGKAYLLNSQGQSAAGGYIPTGACIITDSSGALLFP</sequence>
<accession>A0A9D1FKS0</accession>
<dbReference type="EMBL" id="DVJP01000018">
    <property type="protein sequence ID" value="HIS75538.1"/>
    <property type="molecule type" value="Genomic_DNA"/>
</dbReference>
<dbReference type="SUPFAM" id="SSF51445">
    <property type="entry name" value="(Trans)glycosidases"/>
    <property type="match status" value="1"/>
</dbReference>
<dbReference type="Gene3D" id="3.20.20.80">
    <property type="entry name" value="Glycosidases"/>
    <property type="match status" value="1"/>
</dbReference>
<evidence type="ECO:0000313" key="2">
    <source>
        <dbReference type="EMBL" id="HIS75538.1"/>
    </source>
</evidence>
<reference evidence="2" key="2">
    <citation type="journal article" date="2021" name="PeerJ">
        <title>Extensive microbial diversity within the chicken gut microbiome revealed by metagenomics and culture.</title>
        <authorList>
            <person name="Gilroy R."/>
            <person name="Ravi A."/>
            <person name="Getino M."/>
            <person name="Pursley I."/>
            <person name="Horton D.L."/>
            <person name="Alikhan N.F."/>
            <person name="Baker D."/>
            <person name="Gharbi K."/>
            <person name="Hall N."/>
            <person name="Watson M."/>
            <person name="Adriaenssens E.M."/>
            <person name="Foster-Nyarko E."/>
            <person name="Jarju S."/>
            <person name="Secka A."/>
            <person name="Antonio M."/>
            <person name="Oren A."/>
            <person name="Chaudhuri R.R."/>
            <person name="La Ragione R."/>
            <person name="Hildebrand F."/>
            <person name="Pallen M.J."/>
        </authorList>
    </citation>
    <scope>NUCLEOTIDE SEQUENCE</scope>
    <source>
        <strain evidence="2">CHK199-13235</strain>
    </source>
</reference>
<dbReference type="PANTHER" id="PTHR34135">
    <property type="entry name" value="LYSOZYME"/>
    <property type="match status" value="1"/>
</dbReference>
<name>A0A9D1FKS0_9FIRM</name>
<comment type="similarity">
    <text evidence="1">Belongs to the glycosyl hydrolase 25 family.</text>
</comment>
<gene>
    <name evidence="2" type="ORF">IAB51_01890</name>
</gene>
<dbReference type="AlphaFoldDB" id="A0A9D1FKS0"/>
<dbReference type="PROSITE" id="PS51904">
    <property type="entry name" value="GLYCOSYL_HYDROL_F25_2"/>
    <property type="match status" value="1"/>
</dbReference>
<dbReference type="CDD" id="cd06414">
    <property type="entry name" value="GH25_LytC-like"/>
    <property type="match status" value="1"/>
</dbReference>
<comment type="caution">
    <text evidence="2">The sequence shown here is derived from an EMBL/GenBank/DDBJ whole genome shotgun (WGS) entry which is preliminary data.</text>
</comment>
<reference evidence="2" key="1">
    <citation type="submission" date="2020-10" db="EMBL/GenBank/DDBJ databases">
        <authorList>
            <person name="Gilroy R."/>
        </authorList>
    </citation>
    <scope>NUCLEOTIDE SEQUENCE</scope>
    <source>
        <strain evidence="2">CHK199-13235</strain>
    </source>
</reference>
<dbReference type="Pfam" id="PF01183">
    <property type="entry name" value="Glyco_hydro_25"/>
    <property type="match status" value="1"/>
</dbReference>
<dbReference type="PANTHER" id="PTHR34135:SF2">
    <property type="entry name" value="LYSOZYME"/>
    <property type="match status" value="1"/>
</dbReference>
<dbReference type="GO" id="GO:0003796">
    <property type="term" value="F:lysozyme activity"/>
    <property type="evidence" value="ECO:0007669"/>
    <property type="project" value="InterPro"/>
</dbReference>
<proteinExistence type="inferred from homology"/>